<protein>
    <submittedName>
        <fullName evidence="2">Uncharacterized protein</fullName>
    </submittedName>
</protein>
<feature type="non-terminal residue" evidence="2">
    <location>
        <position position="1"/>
    </location>
</feature>
<evidence type="ECO:0000256" key="1">
    <source>
        <dbReference type="SAM" id="Phobius"/>
    </source>
</evidence>
<feature type="transmembrane region" description="Helical" evidence="1">
    <location>
        <begin position="12"/>
        <end position="34"/>
    </location>
</feature>
<keyword evidence="1" id="KW-0472">Membrane</keyword>
<comment type="caution">
    <text evidence="2">The sequence shown here is derived from an EMBL/GenBank/DDBJ whole genome shotgun (WGS) entry which is preliminary data.</text>
</comment>
<keyword evidence="3" id="KW-1185">Reference proteome</keyword>
<dbReference type="RefSeq" id="WP_304512685.1">
    <property type="nucleotide sequence ID" value="NZ_JAOSIK010000034.1"/>
</dbReference>
<proteinExistence type="predicted"/>
<reference evidence="2 3" key="1">
    <citation type="journal article" date="2023" name="Int. J. Syst. Evol. Microbiol.">
        <title>The observation of taxonomic boundaries for the 16SrII and 16SrXXV phytoplasmas using genome-based delimitation.</title>
        <authorList>
            <person name="Rodrigues Jardim B."/>
            <person name="Tran-Nguyen L.T.T."/>
            <person name="Gambley C."/>
            <person name="Al-Sadi A.M."/>
            <person name="Al-Subhi A.M."/>
            <person name="Foissac X."/>
            <person name="Salar P."/>
            <person name="Cai H."/>
            <person name="Yang J.Y."/>
            <person name="Davis R."/>
            <person name="Jones L."/>
            <person name="Rodoni B."/>
            <person name="Constable F.E."/>
        </authorList>
    </citation>
    <scope>NUCLEOTIDE SEQUENCE [LARGE SCALE GENOMIC DNA]</scope>
    <source>
        <strain evidence="2">BAWM-322</strain>
    </source>
</reference>
<sequence length="68" mass="8013">FFLKNKKRPILKLVFIINSFLYFLFNVITVTSSFGCLVNGEKFADCKDADELLRKYGFETYQKVYLKS</sequence>
<evidence type="ECO:0000313" key="2">
    <source>
        <dbReference type="EMBL" id="MEK0312117.1"/>
    </source>
</evidence>
<dbReference type="EMBL" id="JAOSIK010000034">
    <property type="protein sequence ID" value="MEK0312117.1"/>
    <property type="molecule type" value="Genomic_DNA"/>
</dbReference>
<accession>A0ABU8ZTN5</accession>
<dbReference type="Proteomes" id="UP001382955">
    <property type="component" value="Unassembled WGS sequence"/>
</dbReference>
<organism evidence="2 3">
    <name type="scientific">Candidatus Phytoplasma fabacearum</name>
    <dbReference type="NCBI Taxonomy" id="2982628"/>
    <lineage>
        <taxon>Bacteria</taxon>
        <taxon>Bacillati</taxon>
        <taxon>Mycoplasmatota</taxon>
        <taxon>Mollicutes</taxon>
        <taxon>Acholeplasmatales</taxon>
        <taxon>Acholeplasmataceae</taxon>
        <taxon>Candidatus Phytoplasma</taxon>
        <taxon>16SrII (Peanut WB group)</taxon>
    </lineage>
</organism>
<keyword evidence="1" id="KW-0812">Transmembrane</keyword>
<gene>
    <name evidence="2" type="ORF">OC725_02475</name>
</gene>
<keyword evidence="1" id="KW-1133">Transmembrane helix</keyword>
<name>A0ABU8ZTN5_9MOLU</name>
<evidence type="ECO:0000313" key="3">
    <source>
        <dbReference type="Proteomes" id="UP001382955"/>
    </source>
</evidence>